<dbReference type="EMBL" id="AVPU01000003">
    <property type="protein sequence ID" value="KGM55853.1"/>
    <property type="molecule type" value="Genomic_DNA"/>
</dbReference>
<sequence>MATLYPTPLQALSDEALVEQLYELSCDDVYPATLAAELDRLVHHRLTNTYGEPESAPALRVSRAG</sequence>
<reference evidence="1 2" key="1">
    <citation type="submission" date="2013-08" db="EMBL/GenBank/DDBJ databases">
        <title>Genome sequencing of Lysobacter.</title>
        <authorList>
            <person name="Zhang S."/>
            <person name="Wang G."/>
        </authorList>
    </citation>
    <scope>NUCLEOTIDE SEQUENCE [LARGE SCALE GENOMIC DNA]</scope>
    <source>
        <strain evidence="1 2">GH1-9</strain>
    </source>
</reference>
<dbReference type="Proteomes" id="UP000029998">
    <property type="component" value="Unassembled WGS sequence"/>
</dbReference>
<proteinExistence type="predicted"/>
<accession>A0A0A0F0S0</accession>
<evidence type="ECO:0000313" key="1">
    <source>
        <dbReference type="EMBL" id="KGM55853.1"/>
    </source>
</evidence>
<organism evidence="1 2">
    <name type="scientific">Lysobacter daejeonensis GH1-9</name>
    <dbReference type="NCBI Taxonomy" id="1385517"/>
    <lineage>
        <taxon>Bacteria</taxon>
        <taxon>Pseudomonadati</taxon>
        <taxon>Pseudomonadota</taxon>
        <taxon>Gammaproteobacteria</taxon>
        <taxon>Lysobacterales</taxon>
        <taxon>Lysobacteraceae</taxon>
        <taxon>Aerolutibacter</taxon>
    </lineage>
</organism>
<comment type="caution">
    <text evidence="1">The sequence shown here is derived from an EMBL/GenBank/DDBJ whole genome shotgun (WGS) entry which is preliminary data.</text>
</comment>
<protein>
    <submittedName>
        <fullName evidence="1">Uncharacterized protein</fullName>
    </submittedName>
</protein>
<dbReference type="RefSeq" id="WP_036134567.1">
    <property type="nucleotide sequence ID" value="NZ_AVPU01000003.1"/>
</dbReference>
<name>A0A0A0F0S0_9GAMM</name>
<gene>
    <name evidence="1" type="ORF">N800_12190</name>
</gene>
<evidence type="ECO:0000313" key="2">
    <source>
        <dbReference type="Proteomes" id="UP000029998"/>
    </source>
</evidence>
<dbReference type="AlphaFoldDB" id="A0A0A0F0S0"/>
<keyword evidence="2" id="KW-1185">Reference proteome</keyword>